<evidence type="ECO:0000259" key="8">
    <source>
        <dbReference type="PROSITE" id="PS51085"/>
    </source>
</evidence>
<keyword evidence="6" id="KW-0408">Iron</keyword>
<dbReference type="PROSITE" id="PS51085">
    <property type="entry name" value="2FE2S_FER_2"/>
    <property type="match status" value="1"/>
</dbReference>
<sequence length="356" mass="39011">MWGRRRHDRLVTTLDRLSLPYVRVLRHLHLPSPRRQASDDSLRVVVTDRRIEAVDENVVSFRLEPAGGGTVPPWYPGAHLDLLLPSGRLRQYSICGDPADRSHYRIAVRLIPDGGGGSREIHESLHVGTELTIRTPRNAFPLTLGGHNTRPQTVRFVAGGIGITPILPMIAAADRVGVDWSLLYCGRSRESLAFTDHLAAFGDRVRLRLDDEHDGPPTADDLLGTLPDDSSVYCCGPAPMIETLRTALGPRRTVGLHYERFAPPPIVDGTAFEIELATDGTVLTVAADRTALDAIRDVRRDATYSCRQGFCGSCRVTLLDGTPDHRGGALSERERADGQFLPCVSRADGGRLVVDL</sequence>
<evidence type="ECO:0000256" key="5">
    <source>
        <dbReference type="ARBA" id="ARBA00023002"/>
    </source>
</evidence>
<dbReference type="Pfam" id="PF00111">
    <property type="entry name" value="Fer2"/>
    <property type="match status" value="1"/>
</dbReference>
<keyword evidence="3" id="KW-0001">2Fe-2S</keyword>
<evidence type="ECO:0000256" key="2">
    <source>
        <dbReference type="ARBA" id="ARBA00022630"/>
    </source>
</evidence>
<dbReference type="SUPFAM" id="SSF63380">
    <property type="entry name" value="Riboflavin synthase domain-like"/>
    <property type="match status" value="1"/>
</dbReference>
<dbReference type="EMBL" id="CP070619">
    <property type="protein sequence ID" value="QSE95616.1"/>
    <property type="molecule type" value="Genomic_DNA"/>
</dbReference>
<dbReference type="InterPro" id="IPR017927">
    <property type="entry name" value="FAD-bd_FR_type"/>
</dbReference>
<dbReference type="InterPro" id="IPR012675">
    <property type="entry name" value="Beta-grasp_dom_sf"/>
</dbReference>
<evidence type="ECO:0000259" key="9">
    <source>
        <dbReference type="PROSITE" id="PS51384"/>
    </source>
</evidence>
<dbReference type="PANTHER" id="PTHR47354:SF1">
    <property type="entry name" value="CARNITINE MONOOXYGENASE REDUCTASE SUBUNIT"/>
    <property type="match status" value="1"/>
</dbReference>
<dbReference type="InterPro" id="IPR050415">
    <property type="entry name" value="MRET"/>
</dbReference>
<gene>
    <name evidence="10" type="ORF">JWS13_29750</name>
</gene>
<dbReference type="CDD" id="cd06185">
    <property type="entry name" value="PDR_like"/>
    <property type="match status" value="1"/>
</dbReference>
<evidence type="ECO:0000256" key="7">
    <source>
        <dbReference type="ARBA" id="ARBA00023014"/>
    </source>
</evidence>
<feature type="domain" description="FAD-binding FR-type" evidence="9">
    <location>
        <begin position="39"/>
        <end position="143"/>
    </location>
</feature>
<protein>
    <submittedName>
        <fullName evidence="10">Oxidoreductase</fullName>
    </submittedName>
</protein>
<evidence type="ECO:0000256" key="6">
    <source>
        <dbReference type="ARBA" id="ARBA00023004"/>
    </source>
</evidence>
<feature type="domain" description="2Fe-2S ferredoxin-type" evidence="8">
    <location>
        <begin position="272"/>
        <end position="356"/>
    </location>
</feature>
<dbReference type="InterPro" id="IPR017938">
    <property type="entry name" value="Riboflavin_synthase-like_b-brl"/>
</dbReference>
<reference evidence="10 11" key="2">
    <citation type="journal article" date="2022" name="Arch. Microbiol.">
        <title>Rhodococcus pseudokoreensis sp. nov. isolated from the rhizosphere of young M26 apple rootstocks.</title>
        <authorList>
            <person name="Kampfer P."/>
            <person name="Glaeser S.P."/>
            <person name="Blom J."/>
            <person name="Wolf J."/>
            <person name="Benning S."/>
            <person name="Schloter M."/>
            <person name="Neumann-Schaal M."/>
        </authorList>
    </citation>
    <scope>NUCLEOTIDE SEQUENCE [LARGE SCALE GENOMIC DNA]</scope>
    <source>
        <strain evidence="10 11">R79</strain>
    </source>
</reference>
<evidence type="ECO:0000313" key="11">
    <source>
        <dbReference type="Proteomes" id="UP000662986"/>
    </source>
</evidence>
<evidence type="ECO:0000256" key="4">
    <source>
        <dbReference type="ARBA" id="ARBA00022723"/>
    </source>
</evidence>
<dbReference type="SUPFAM" id="SSF54292">
    <property type="entry name" value="2Fe-2S ferredoxin-like"/>
    <property type="match status" value="1"/>
</dbReference>
<name>A0A974ZZ24_9NOCA</name>
<dbReference type="RefSeq" id="WP_206011789.1">
    <property type="nucleotide sequence ID" value="NZ_CP070619.1"/>
</dbReference>
<dbReference type="PANTHER" id="PTHR47354">
    <property type="entry name" value="NADH OXIDOREDUCTASE HCR"/>
    <property type="match status" value="1"/>
</dbReference>
<keyword evidence="4" id="KW-0479">Metal-binding</keyword>
<dbReference type="PROSITE" id="PS00197">
    <property type="entry name" value="2FE2S_FER_1"/>
    <property type="match status" value="1"/>
</dbReference>
<dbReference type="CDD" id="cd00207">
    <property type="entry name" value="fer2"/>
    <property type="match status" value="1"/>
</dbReference>
<dbReference type="Gene3D" id="3.40.50.80">
    <property type="entry name" value="Nucleotide-binding domain of ferredoxin-NADP reductase (FNR) module"/>
    <property type="match status" value="1"/>
</dbReference>
<evidence type="ECO:0000313" key="10">
    <source>
        <dbReference type="EMBL" id="QSE95616.1"/>
    </source>
</evidence>
<keyword evidence="2" id="KW-0285">Flavoprotein</keyword>
<reference evidence="10 11" key="1">
    <citation type="journal article" date="2021" name="Microbiol. Resour. Announc.">
        <title>Complete Genome Sequences of Two Rhodococcus sp. Strains with Large and Linear Chromosomes, Isolated from Apple Rhizosphere.</title>
        <authorList>
            <person name="Benning S."/>
            <person name="Brugnone N."/>
            <person name="Siani R."/>
            <person name="Kublik S."/>
            <person name="Schloter M."/>
            <person name="Rad V."/>
        </authorList>
    </citation>
    <scope>NUCLEOTIDE SEQUENCE [LARGE SCALE GENOMIC DNA]</scope>
    <source>
        <strain evidence="10 11">R79</strain>
    </source>
</reference>
<dbReference type="Gene3D" id="2.40.30.10">
    <property type="entry name" value="Translation factors"/>
    <property type="match status" value="1"/>
</dbReference>
<keyword evidence="7" id="KW-0411">Iron-sulfur</keyword>
<keyword evidence="11" id="KW-1185">Reference proteome</keyword>
<dbReference type="InterPro" id="IPR001041">
    <property type="entry name" value="2Fe-2S_ferredoxin-type"/>
</dbReference>
<keyword evidence="5" id="KW-0560">Oxidoreductase</keyword>
<dbReference type="PROSITE" id="PS51384">
    <property type="entry name" value="FAD_FR"/>
    <property type="match status" value="1"/>
</dbReference>
<evidence type="ECO:0000256" key="3">
    <source>
        <dbReference type="ARBA" id="ARBA00022714"/>
    </source>
</evidence>
<dbReference type="InterPro" id="IPR039261">
    <property type="entry name" value="FNR_nucleotide-bd"/>
</dbReference>
<dbReference type="InterPro" id="IPR006058">
    <property type="entry name" value="2Fe2S_fd_BS"/>
</dbReference>
<dbReference type="Proteomes" id="UP000662986">
    <property type="component" value="Chromosome"/>
</dbReference>
<dbReference type="SUPFAM" id="SSF52343">
    <property type="entry name" value="Ferredoxin reductase-like, C-terminal NADP-linked domain"/>
    <property type="match status" value="1"/>
</dbReference>
<accession>A0A974ZZ24</accession>
<proteinExistence type="predicted"/>
<dbReference type="InterPro" id="IPR036010">
    <property type="entry name" value="2Fe-2S_ferredoxin-like_sf"/>
</dbReference>
<dbReference type="Gene3D" id="3.10.20.30">
    <property type="match status" value="1"/>
</dbReference>
<organism evidence="10 11">
    <name type="scientific">Rhodococcus pseudokoreensis</name>
    <dbReference type="NCBI Taxonomy" id="2811421"/>
    <lineage>
        <taxon>Bacteria</taxon>
        <taxon>Bacillati</taxon>
        <taxon>Actinomycetota</taxon>
        <taxon>Actinomycetes</taxon>
        <taxon>Mycobacteriales</taxon>
        <taxon>Nocardiaceae</taxon>
        <taxon>Rhodococcus</taxon>
    </lineage>
</organism>
<evidence type="ECO:0000256" key="1">
    <source>
        <dbReference type="ARBA" id="ARBA00001974"/>
    </source>
</evidence>
<dbReference type="PRINTS" id="PR00409">
    <property type="entry name" value="PHDIOXRDTASE"/>
</dbReference>
<comment type="cofactor">
    <cofactor evidence="1">
        <name>FAD</name>
        <dbReference type="ChEBI" id="CHEBI:57692"/>
    </cofactor>
</comment>